<feature type="transmembrane region" description="Helical" evidence="2">
    <location>
        <begin position="299"/>
        <end position="319"/>
    </location>
</feature>
<keyword evidence="5" id="KW-1185">Reference proteome</keyword>
<feature type="transmembrane region" description="Helical" evidence="2">
    <location>
        <begin position="343"/>
        <end position="362"/>
    </location>
</feature>
<feature type="transmembrane region" description="Helical" evidence="2">
    <location>
        <begin position="35"/>
        <end position="56"/>
    </location>
</feature>
<evidence type="ECO:0000313" key="4">
    <source>
        <dbReference type="EMBL" id="MFC4563495.1"/>
    </source>
</evidence>
<feature type="region of interest" description="Disordered" evidence="1">
    <location>
        <begin position="1"/>
        <end position="21"/>
    </location>
</feature>
<evidence type="ECO:0000313" key="5">
    <source>
        <dbReference type="Proteomes" id="UP001595923"/>
    </source>
</evidence>
<comment type="caution">
    <text evidence="4">The sequence shown here is derived from an EMBL/GenBank/DDBJ whole genome shotgun (WGS) entry which is preliminary data.</text>
</comment>
<organism evidence="4 5">
    <name type="scientific">Nocardiopsis mangrovi</name>
    <dbReference type="NCBI Taxonomy" id="1179818"/>
    <lineage>
        <taxon>Bacteria</taxon>
        <taxon>Bacillati</taxon>
        <taxon>Actinomycetota</taxon>
        <taxon>Actinomycetes</taxon>
        <taxon>Streptosporangiales</taxon>
        <taxon>Nocardiopsidaceae</taxon>
        <taxon>Nocardiopsis</taxon>
    </lineage>
</organism>
<feature type="transmembrane region" description="Helical" evidence="2">
    <location>
        <begin position="256"/>
        <end position="279"/>
    </location>
</feature>
<keyword evidence="2" id="KW-0472">Membrane</keyword>
<keyword evidence="2" id="KW-1133">Transmembrane helix</keyword>
<dbReference type="Proteomes" id="UP001595923">
    <property type="component" value="Unassembled WGS sequence"/>
</dbReference>
<evidence type="ECO:0000259" key="3">
    <source>
        <dbReference type="Pfam" id="PF04235"/>
    </source>
</evidence>
<feature type="transmembrane region" description="Helical" evidence="2">
    <location>
        <begin position="135"/>
        <end position="153"/>
    </location>
</feature>
<feature type="transmembrane region" description="Helical" evidence="2">
    <location>
        <begin position="112"/>
        <end position="129"/>
    </location>
</feature>
<feature type="domain" description="DUF418" evidence="3">
    <location>
        <begin position="241"/>
        <end position="413"/>
    </location>
</feature>
<feature type="transmembrane region" description="Helical" evidence="2">
    <location>
        <begin position="68"/>
        <end position="92"/>
    </location>
</feature>
<dbReference type="InterPro" id="IPR052529">
    <property type="entry name" value="Bact_Transport_Assoc"/>
</dbReference>
<reference evidence="5" key="1">
    <citation type="journal article" date="2019" name="Int. J. Syst. Evol. Microbiol.">
        <title>The Global Catalogue of Microorganisms (GCM) 10K type strain sequencing project: providing services to taxonomists for standard genome sequencing and annotation.</title>
        <authorList>
            <consortium name="The Broad Institute Genomics Platform"/>
            <consortium name="The Broad Institute Genome Sequencing Center for Infectious Disease"/>
            <person name="Wu L."/>
            <person name="Ma J."/>
        </authorList>
    </citation>
    <scope>NUCLEOTIDE SEQUENCE [LARGE SCALE GENOMIC DNA]</scope>
    <source>
        <strain evidence="5">XZYJ18</strain>
    </source>
</reference>
<dbReference type="EMBL" id="JBHSFQ010000016">
    <property type="protein sequence ID" value="MFC4563495.1"/>
    <property type="molecule type" value="Genomic_DNA"/>
</dbReference>
<dbReference type="RefSeq" id="WP_378575884.1">
    <property type="nucleotide sequence ID" value="NZ_JBHSFQ010000016.1"/>
</dbReference>
<feature type="transmembrane region" description="Helical" evidence="2">
    <location>
        <begin position="374"/>
        <end position="394"/>
    </location>
</feature>
<gene>
    <name evidence="4" type="ORF">ACFO4E_16640</name>
</gene>
<sequence>MSVDDHIHAPRPGTGAEGPVPRAQRALAPDLARGAVLLLIALANCAGAFFLAAPGIEPAPQGLERVLNVFMFVFVHARGYPMFAFLLGYGLVQLARRRDAAAGGSGAGRAALLRRSAWLLVFGLAHGLLLNSGDILGAYGIVGIVFALLLLGRRERVHRIILWIWGLQAAYVLAFTAWAWWTVAASSDVPAVMPIREIATGWPSMEASTYAASVAARLSEWPTHTLYISGVILVVWLGAWAARRRILEDPAAHRRLLLWTATAGIGIGVAGGLPMGLFSAGWLHADVAAAGTIKLLYEASGQFGGIGYVALFGLIALALSKRHAAGRPGVVVDALTALGQRSLSGYLVQSAAWLVLVSPYALALGGSSSGSTAFTAAGCAVGVWLATVVAAYLMHRRSLRGPAEVLLRRLAYGRRG</sequence>
<dbReference type="PANTHER" id="PTHR30590:SF2">
    <property type="entry name" value="INNER MEMBRANE PROTEIN"/>
    <property type="match status" value="1"/>
</dbReference>
<feature type="transmembrane region" description="Helical" evidence="2">
    <location>
        <begin position="160"/>
        <end position="181"/>
    </location>
</feature>
<dbReference type="PANTHER" id="PTHR30590">
    <property type="entry name" value="INNER MEMBRANE PROTEIN"/>
    <property type="match status" value="1"/>
</dbReference>
<dbReference type="Pfam" id="PF04235">
    <property type="entry name" value="DUF418"/>
    <property type="match status" value="1"/>
</dbReference>
<dbReference type="InterPro" id="IPR007349">
    <property type="entry name" value="DUF418"/>
</dbReference>
<accession>A0ABV9DXF5</accession>
<keyword evidence="2" id="KW-0812">Transmembrane</keyword>
<protein>
    <submittedName>
        <fullName evidence="4">DUF418 domain-containing protein</fullName>
    </submittedName>
</protein>
<evidence type="ECO:0000256" key="2">
    <source>
        <dbReference type="SAM" id="Phobius"/>
    </source>
</evidence>
<proteinExistence type="predicted"/>
<evidence type="ECO:0000256" key="1">
    <source>
        <dbReference type="SAM" id="MobiDB-lite"/>
    </source>
</evidence>
<feature type="transmembrane region" description="Helical" evidence="2">
    <location>
        <begin position="226"/>
        <end position="244"/>
    </location>
</feature>
<name>A0ABV9DXF5_9ACTN</name>